<dbReference type="InterPro" id="IPR000297">
    <property type="entry name" value="PPIase_PpiC"/>
</dbReference>
<reference evidence="8 9" key="1">
    <citation type="submission" date="2018-08" db="EMBL/GenBank/DDBJ databases">
        <title>A genome reference for cultivated species of the human gut microbiota.</title>
        <authorList>
            <person name="Zou Y."/>
            <person name="Xue W."/>
            <person name="Luo G."/>
        </authorList>
    </citation>
    <scope>NUCLEOTIDE SEQUENCE [LARGE SCALE GENOMIC DNA]</scope>
    <source>
        <strain evidence="8 9">OF01-3</strain>
    </source>
</reference>
<comment type="caution">
    <text evidence="8">The sequence shown here is derived from an EMBL/GenBank/DDBJ whole genome shotgun (WGS) entry which is preliminary data.</text>
</comment>
<dbReference type="PANTHER" id="PTHR47245:SF1">
    <property type="entry name" value="FOLDASE PROTEIN PRSA"/>
    <property type="match status" value="1"/>
</dbReference>
<dbReference type="InterPro" id="IPR050245">
    <property type="entry name" value="PrsA_foldase"/>
</dbReference>
<keyword evidence="4 6" id="KW-0697">Rotamase</keyword>
<proteinExistence type="predicted"/>
<dbReference type="RefSeq" id="WP_117521549.1">
    <property type="nucleotide sequence ID" value="NZ_QVEU01000003.1"/>
</dbReference>
<comment type="catalytic activity">
    <reaction evidence="1">
        <text>[protein]-peptidylproline (omega=180) = [protein]-peptidylproline (omega=0)</text>
        <dbReference type="Rhea" id="RHEA:16237"/>
        <dbReference type="Rhea" id="RHEA-COMP:10747"/>
        <dbReference type="Rhea" id="RHEA-COMP:10748"/>
        <dbReference type="ChEBI" id="CHEBI:83833"/>
        <dbReference type="ChEBI" id="CHEBI:83834"/>
        <dbReference type="EC" id="5.2.1.8"/>
    </reaction>
</comment>
<dbReference type="InterPro" id="IPR027304">
    <property type="entry name" value="Trigger_fact/SurA_dom_sf"/>
</dbReference>
<evidence type="ECO:0000256" key="4">
    <source>
        <dbReference type="ARBA" id="ARBA00023110"/>
    </source>
</evidence>
<dbReference type="Gene3D" id="3.10.50.40">
    <property type="match status" value="1"/>
</dbReference>
<feature type="domain" description="PpiC" evidence="7">
    <location>
        <begin position="112"/>
        <end position="201"/>
    </location>
</feature>
<accession>A0A3E2TIJ8</accession>
<name>A0A3E2TIJ8_9FIRM</name>
<dbReference type="SUPFAM" id="SSF109998">
    <property type="entry name" value="Triger factor/SurA peptide-binding domain-like"/>
    <property type="match status" value="1"/>
</dbReference>
<dbReference type="EMBL" id="QVEU01000003">
    <property type="protein sequence ID" value="RGB76505.1"/>
    <property type="molecule type" value="Genomic_DNA"/>
</dbReference>
<dbReference type="EC" id="5.2.1.8" evidence="2"/>
<dbReference type="SUPFAM" id="SSF54534">
    <property type="entry name" value="FKBP-like"/>
    <property type="match status" value="1"/>
</dbReference>
<evidence type="ECO:0000313" key="9">
    <source>
        <dbReference type="Proteomes" id="UP000261011"/>
    </source>
</evidence>
<evidence type="ECO:0000256" key="6">
    <source>
        <dbReference type="PROSITE-ProRule" id="PRU00278"/>
    </source>
</evidence>
<dbReference type="AlphaFoldDB" id="A0A3E2TIJ8"/>
<dbReference type="Proteomes" id="UP000261011">
    <property type="component" value="Unassembled WGS sequence"/>
</dbReference>
<evidence type="ECO:0000256" key="2">
    <source>
        <dbReference type="ARBA" id="ARBA00013194"/>
    </source>
</evidence>
<dbReference type="InterPro" id="IPR046357">
    <property type="entry name" value="PPIase_dom_sf"/>
</dbReference>
<evidence type="ECO:0000256" key="3">
    <source>
        <dbReference type="ARBA" id="ARBA00022729"/>
    </source>
</evidence>
<sequence length="246" mass="28400">MTENKLIAEVNGKKIYQSDVYDLMQGMQDSERFNSPEGFNVLADEVVNQELLLADAKEKKMEEEEDFVKELDLVHDNMLKNYAMHKILDQVEVSDDELRSYYEENKETLFSPITYTASHILVEDEKKANDILDEIKNGLDFKEAAKKYSIDPSGKNGGSLGTFPKGVMVKEFQEGLDSINAGEISKVVKSQFGYHIIKLDDKHEHKASFDEMKEQVKNTYQMIKRQENYLKVVNELSKKAEVKKYY</sequence>
<evidence type="ECO:0000256" key="1">
    <source>
        <dbReference type="ARBA" id="ARBA00000971"/>
    </source>
</evidence>
<dbReference type="Gene3D" id="1.10.8.1040">
    <property type="match status" value="1"/>
</dbReference>
<evidence type="ECO:0000256" key="5">
    <source>
        <dbReference type="ARBA" id="ARBA00023235"/>
    </source>
</evidence>
<organism evidence="8 9">
    <name type="scientific">Anaerococcus nagyae</name>
    <dbReference type="NCBI Taxonomy" id="1755241"/>
    <lineage>
        <taxon>Bacteria</taxon>
        <taxon>Bacillati</taxon>
        <taxon>Bacillota</taxon>
        <taxon>Tissierellia</taxon>
        <taxon>Tissierellales</taxon>
        <taxon>Peptoniphilaceae</taxon>
        <taxon>Anaerococcus</taxon>
    </lineage>
</organism>
<dbReference type="Pfam" id="PF13616">
    <property type="entry name" value="Rotamase_3"/>
    <property type="match status" value="1"/>
</dbReference>
<evidence type="ECO:0000313" key="8">
    <source>
        <dbReference type="EMBL" id="RGB76505.1"/>
    </source>
</evidence>
<keyword evidence="5 6" id="KW-0413">Isomerase</keyword>
<keyword evidence="3" id="KW-0732">Signal</keyword>
<dbReference type="GO" id="GO:0003755">
    <property type="term" value="F:peptidyl-prolyl cis-trans isomerase activity"/>
    <property type="evidence" value="ECO:0007669"/>
    <property type="project" value="UniProtKB-KW"/>
</dbReference>
<dbReference type="PANTHER" id="PTHR47245">
    <property type="entry name" value="PEPTIDYLPROLYL ISOMERASE"/>
    <property type="match status" value="1"/>
</dbReference>
<dbReference type="PROSITE" id="PS50198">
    <property type="entry name" value="PPIC_PPIASE_2"/>
    <property type="match status" value="1"/>
</dbReference>
<keyword evidence="9" id="KW-1185">Reference proteome</keyword>
<gene>
    <name evidence="8" type="ORF">DXA39_04880</name>
</gene>
<protein>
    <recommendedName>
        <fullName evidence="2">peptidylprolyl isomerase</fullName>
        <ecNumber evidence="2">5.2.1.8</ecNumber>
    </recommendedName>
</protein>
<dbReference type="OrthoDB" id="14196at2"/>
<evidence type="ECO:0000259" key="7">
    <source>
        <dbReference type="PROSITE" id="PS50198"/>
    </source>
</evidence>